<gene>
    <name evidence="2" type="ORF">COY59_04715</name>
</gene>
<feature type="compositionally biased region" description="Basic and acidic residues" evidence="1">
    <location>
        <begin position="89"/>
        <end position="99"/>
    </location>
</feature>
<sequence length="119" mass="13140">TTSPNNEWVEFHNLQRVDLSGYWIDDDDNFLLDDSNESKKSLLSINTTNPDFPTIDITTAFFNNSGDDVVLFSPDGVIIDQYHFSSDPGKDVSIGRKPDGGSWQNCLNTSKGASNDSSC</sequence>
<reference evidence="3" key="1">
    <citation type="submission" date="2017-09" db="EMBL/GenBank/DDBJ databases">
        <title>Depth-based differentiation of microbial function through sediment-hosted aquifers and enrichment of novel symbionts in the deep terrestrial subsurface.</title>
        <authorList>
            <person name="Probst A.J."/>
            <person name="Ladd B."/>
            <person name="Jarett J.K."/>
            <person name="Geller-Mcgrath D.E."/>
            <person name="Sieber C.M.K."/>
            <person name="Emerson J.B."/>
            <person name="Anantharaman K."/>
            <person name="Thomas B.C."/>
            <person name="Malmstrom R."/>
            <person name="Stieglmeier M."/>
            <person name="Klingl A."/>
            <person name="Woyke T."/>
            <person name="Ryan C.M."/>
            <person name="Banfield J.F."/>
        </authorList>
    </citation>
    <scope>NUCLEOTIDE SEQUENCE [LARGE SCALE GENOMIC DNA]</scope>
</reference>
<dbReference type="EMBL" id="PFMK01000085">
    <property type="protein sequence ID" value="PIZ02476.1"/>
    <property type="molecule type" value="Genomic_DNA"/>
</dbReference>
<dbReference type="Proteomes" id="UP000231069">
    <property type="component" value="Unassembled WGS sequence"/>
</dbReference>
<evidence type="ECO:0000256" key="1">
    <source>
        <dbReference type="SAM" id="MobiDB-lite"/>
    </source>
</evidence>
<keyword evidence="2" id="KW-0255">Endonuclease</keyword>
<dbReference type="GO" id="GO:0004519">
    <property type="term" value="F:endonuclease activity"/>
    <property type="evidence" value="ECO:0007669"/>
    <property type="project" value="UniProtKB-KW"/>
</dbReference>
<keyword evidence="2" id="KW-0378">Hydrolase</keyword>
<feature type="region of interest" description="Disordered" evidence="1">
    <location>
        <begin position="89"/>
        <end position="119"/>
    </location>
</feature>
<dbReference type="AlphaFoldDB" id="A0A2M7RQ75"/>
<comment type="caution">
    <text evidence="2">The sequence shown here is derived from an EMBL/GenBank/DDBJ whole genome shotgun (WGS) entry which is preliminary data.</text>
</comment>
<feature type="compositionally biased region" description="Polar residues" evidence="1">
    <location>
        <begin position="102"/>
        <end position="119"/>
    </location>
</feature>
<protein>
    <submittedName>
        <fullName evidence="2">Endonuclease</fullName>
    </submittedName>
</protein>
<proteinExistence type="predicted"/>
<accession>A0A2M7RQ75</accession>
<evidence type="ECO:0000313" key="2">
    <source>
        <dbReference type="EMBL" id="PIZ02476.1"/>
    </source>
</evidence>
<name>A0A2M7RQ75_9BACT</name>
<keyword evidence="2" id="KW-0540">Nuclease</keyword>
<feature type="non-terminal residue" evidence="2">
    <location>
        <position position="1"/>
    </location>
</feature>
<evidence type="ECO:0000313" key="3">
    <source>
        <dbReference type="Proteomes" id="UP000231069"/>
    </source>
</evidence>
<organism evidence="2 3">
    <name type="scientific">Candidatus Gottesmanbacteria bacterium CG_4_10_14_0_8_um_filter_37_24</name>
    <dbReference type="NCBI Taxonomy" id="1974574"/>
    <lineage>
        <taxon>Bacteria</taxon>
        <taxon>Candidatus Gottesmaniibacteriota</taxon>
    </lineage>
</organism>